<evidence type="ECO:0008006" key="3">
    <source>
        <dbReference type="Google" id="ProtNLM"/>
    </source>
</evidence>
<organism evidence="1 2">
    <name type="scientific">Cryptolaemus montrouzieri</name>
    <dbReference type="NCBI Taxonomy" id="559131"/>
    <lineage>
        <taxon>Eukaryota</taxon>
        <taxon>Metazoa</taxon>
        <taxon>Ecdysozoa</taxon>
        <taxon>Arthropoda</taxon>
        <taxon>Hexapoda</taxon>
        <taxon>Insecta</taxon>
        <taxon>Pterygota</taxon>
        <taxon>Neoptera</taxon>
        <taxon>Endopterygota</taxon>
        <taxon>Coleoptera</taxon>
        <taxon>Polyphaga</taxon>
        <taxon>Cucujiformia</taxon>
        <taxon>Coccinelloidea</taxon>
        <taxon>Coccinellidae</taxon>
        <taxon>Scymninae</taxon>
        <taxon>Scymnini</taxon>
        <taxon>Cryptolaemus</taxon>
    </lineage>
</organism>
<dbReference type="InterPro" id="IPR021109">
    <property type="entry name" value="Peptidase_aspartic_dom_sf"/>
</dbReference>
<gene>
    <name evidence="1" type="ORF">HHI36_005492</name>
</gene>
<dbReference type="AlphaFoldDB" id="A0ABD2NUB2"/>
<protein>
    <recommendedName>
        <fullName evidence="3">Retropepsins domain-containing protein</fullName>
    </recommendedName>
</protein>
<accession>A0ABD2NUB2</accession>
<evidence type="ECO:0000313" key="1">
    <source>
        <dbReference type="EMBL" id="KAL3282303.1"/>
    </source>
</evidence>
<dbReference type="EMBL" id="JABFTP020000144">
    <property type="protein sequence ID" value="KAL3282303.1"/>
    <property type="molecule type" value="Genomic_DNA"/>
</dbReference>
<keyword evidence="2" id="KW-1185">Reference proteome</keyword>
<name>A0ABD2NUB2_9CUCU</name>
<reference evidence="1 2" key="1">
    <citation type="journal article" date="2021" name="BMC Biol.">
        <title>Horizontally acquired antibacterial genes associated with adaptive radiation of ladybird beetles.</title>
        <authorList>
            <person name="Li H.S."/>
            <person name="Tang X.F."/>
            <person name="Huang Y.H."/>
            <person name="Xu Z.Y."/>
            <person name="Chen M.L."/>
            <person name="Du X.Y."/>
            <person name="Qiu B.Y."/>
            <person name="Chen P.T."/>
            <person name="Zhang W."/>
            <person name="Slipinski A."/>
            <person name="Escalona H.E."/>
            <person name="Waterhouse R.M."/>
            <person name="Zwick A."/>
            <person name="Pang H."/>
        </authorList>
    </citation>
    <scope>NUCLEOTIDE SEQUENCE [LARGE SCALE GENOMIC DNA]</scope>
    <source>
        <strain evidence="1">SYSU2018</strain>
    </source>
</reference>
<evidence type="ECO:0000313" key="2">
    <source>
        <dbReference type="Proteomes" id="UP001516400"/>
    </source>
</evidence>
<sequence length="125" mass="14368">MEIDSGAKFSLIPEDIYIKMNLGIPLENTKIAFRSYSGDIPPAKGEISVTIFYKKRTIHDYLYKVPPGHDVLLGRNWMKRLHIKLQQVDRDRFDNFQNSTTSSVNSLENVDNLFHEFSTSSSSQN</sequence>
<dbReference type="Proteomes" id="UP001516400">
    <property type="component" value="Unassembled WGS sequence"/>
</dbReference>
<comment type="caution">
    <text evidence="1">The sequence shown here is derived from an EMBL/GenBank/DDBJ whole genome shotgun (WGS) entry which is preliminary data.</text>
</comment>
<proteinExistence type="predicted"/>
<dbReference type="SUPFAM" id="SSF50630">
    <property type="entry name" value="Acid proteases"/>
    <property type="match status" value="1"/>
</dbReference>
<dbReference type="Gene3D" id="2.40.70.10">
    <property type="entry name" value="Acid Proteases"/>
    <property type="match status" value="1"/>
</dbReference>